<evidence type="ECO:0000256" key="1">
    <source>
        <dbReference type="ARBA" id="ARBA00022737"/>
    </source>
</evidence>
<dbReference type="Proteomes" id="UP001152622">
    <property type="component" value="Chromosome 5"/>
</dbReference>
<comment type="caution">
    <text evidence="6">The sequence shown here is derived from an EMBL/GenBank/DDBJ whole genome shotgun (WGS) entry which is preliminary data.</text>
</comment>
<dbReference type="Gene3D" id="2.60.120.290">
    <property type="entry name" value="Spermadhesin, CUB domain"/>
    <property type="match status" value="1"/>
</dbReference>
<dbReference type="Pfam" id="PF00431">
    <property type="entry name" value="CUB"/>
    <property type="match status" value="1"/>
</dbReference>
<evidence type="ECO:0000256" key="3">
    <source>
        <dbReference type="PROSITE-ProRule" id="PRU00059"/>
    </source>
</evidence>
<dbReference type="PANTHER" id="PTHR24251">
    <property type="entry name" value="OVOCHYMASE-RELATED"/>
    <property type="match status" value="1"/>
</dbReference>
<feature type="chain" id="PRO_5040253276" description="CUB domain-containing protein" evidence="4">
    <location>
        <begin position="22"/>
        <end position="85"/>
    </location>
</feature>
<comment type="caution">
    <text evidence="3">Lacks conserved residue(s) required for the propagation of feature annotation.</text>
</comment>
<accession>A0A9Q1J0F7</accession>
<proteinExistence type="predicted"/>
<dbReference type="InterPro" id="IPR035914">
    <property type="entry name" value="Sperma_CUB_dom_sf"/>
</dbReference>
<keyword evidence="2" id="KW-1015">Disulfide bond</keyword>
<name>A0A9Q1J0F7_SYNKA</name>
<sequence>MGIGAITFLLCSLLSVRTGQGRYTTYSYDSAVSSVALECGGHLTGPRGVFTSPNYPGYYPQNAFCQWLIMVNGSNSVYLRFTRFR</sequence>
<feature type="domain" description="CUB" evidence="5">
    <location>
        <begin position="39"/>
        <end position="85"/>
    </location>
</feature>
<evidence type="ECO:0000313" key="6">
    <source>
        <dbReference type="EMBL" id="KAJ8360167.1"/>
    </source>
</evidence>
<dbReference type="InterPro" id="IPR000859">
    <property type="entry name" value="CUB_dom"/>
</dbReference>
<gene>
    <name evidence="6" type="ORF">SKAU_G00166920</name>
</gene>
<evidence type="ECO:0000256" key="4">
    <source>
        <dbReference type="SAM" id="SignalP"/>
    </source>
</evidence>
<keyword evidence="7" id="KW-1185">Reference proteome</keyword>
<dbReference type="OrthoDB" id="10063988at2759"/>
<feature type="signal peptide" evidence="4">
    <location>
        <begin position="1"/>
        <end position="21"/>
    </location>
</feature>
<dbReference type="EMBL" id="JAINUF010000005">
    <property type="protein sequence ID" value="KAJ8360167.1"/>
    <property type="molecule type" value="Genomic_DNA"/>
</dbReference>
<reference evidence="6" key="1">
    <citation type="journal article" date="2023" name="Science">
        <title>Genome structures resolve the early diversification of teleost fishes.</title>
        <authorList>
            <person name="Parey E."/>
            <person name="Louis A."/>
            <person name="Montfort J."/>
            <person name="Bouchez O."/>
            <person name="Roques C."/>
            <person name="Iampietro C."/>
            <person name="Lluch J."/>
            <person name="Castinel A."/>
            <person name="Donnadieu C."/>
            <person name="Desvignes T."/>
            <person name="Floi Bucao C."/>
            <person name="Jouanno E."/>
            <person name="Wen M."/>
            <person name="Mejri S."/>
            <person name="Dirks R."/>
            <person name="Jansen H."/>
            <person name="Henkel C."/>
            <person name="Chen W.J."/>
            <person name="Zahm M."/>
            <person name="Cabau C."/>
            <person name="Klopp C."/>
            <person name="Thompson A.W."/>
            <person name="Robinson-Rechavi M."/>
            <person name="Braasch I."/>
            <person name="Lecointre G."/>
            <person name="Bobe J."/>
            <person name="Postlethwait J.H."/>
            <person name="Berthelot C."/>
            <person name="Roest Crollius H."/>
            <person name="Guiguen Y."/>
        </authorList>
    </citation>
    <scope>NUCLEOTIDE SEQUENCE</scope>
    <source>
        <strain evidence="6">WJC10195</strain>
    </source>
</reference>
<dbReference type="CDD" id="cd00041">
    <property type="entry name" value="CUB"/>
    <property type="match status" value="1"/>
</dbReference>
<keyword evidence="4" id="KW-0732">Signal</keyword>
<keyword evidence="1" id="KW-0677">Repeat</keyword>
<evidence type="ECO:0000313" key="7">
    <source>
        <dbReference type="Proteomes" id="UP001152622"/>
    </source>
</evidence>
<dbReference type="SUPFAM" id="SSF49854">
    <property type="entry name" value="Spermadhesin, CUB domain"/>
    <property type="match status" value="1"/>
</dbReference>
<evidence type="ECO:0000256" key="2">
    <source>
        <dbReference type="ARBA" id="ARBA00023157"/>
    </source>
</evidence>
<dbReference type="PROSITE" id="PS01180">
    <property type="entry name" value="CUB"/>
    <property type="match status" value="1"/>
</dbReference>
<evidence type="ECO:0000259" key="5">
    <source>
        <dbReference type="PROSITE" id="PS01180"/>
    </source>
</evidence>
<dbReference type="AlphaFoldDB" id="A0A9Q1J0F7"/>
<organism evidence="6 7">
    <name type="scientific">Synaphobranchus kaupii</name>
    <name type="common">Kaup's arrowtooth eel</name>
    <dbReference type="NCBI Taxonomy" id="118154"/>
    <lineage>
        <taxon>Eukaryota</taxon>
        <taxon>Metazoa</taxon>
        <taxon>Chordata</taxon>
        <taxon>Craniata</taxon>
        <taxon>Vertebrata</taxon>
        <taxon>Euteleostomi</taxon>
        <taxon>Actinopterygii</taxon>
        <taxon>Neopterygii</taxon>
        <taxon>Teleostei</taxon>
        <taxon>Anguilliformes</taxon>
        <taxon>Synaphobranchidae</taxon>
        <taxon>Synaphobranchus</taxon>
    </lineage>
</organism>
<protein>
    <recommendedName>
        <fullName evidence="5">CUB domain-containing protein</fullName>
    </recommendedName>
</protein>
<dbReference type="PANTHER" id="PTHR24251:SF37">
    <property type="entry name" value="CUB DOMAIN-CONTAINING PROTEIN"/>
    <property type="match status" value="1"/>
</dbReference>